<keyword evidence="3" id="KW-1185">Reference proteome</keyword>
<evidence type="ECO:0000256" key="1">
    <source>
        <dbReference type="SAM" id="Phobius"/>
    </source>
</evidence>
<dbReference type="RefSeq" id="WP_160737194.1">
    <property type="nucleotide sequence ID" value="NZ_WTYT01000006.1"/>
</dbReference>
<protein>
    <recommendedName>
        <fullName evidence="4">Membrane protein YkvI</fullName>
    </recommendedName>
</protein>
<feature type="transmembrane region" description="Helical" evidence="1">
    <location>
        <begin position="122"/>
        <end position="143"/>
    </location>
</feature>
<feature type="transmembrane region" description="Helical" evidence="1">
    <location>
        <begin position="313"/>
        <end position="339"/>
    </location>
</feature>
<feature type="transmembrane region" description="Helical" evidence="1">
    <location>
        <begin position="52"/>
        <end position="75"/>
    </location>
</feature>
<feature type="transmembrane region" description="Helical" evidence="1">
    <location>
        <begin position="87"/>
        <end position="110"/>
    </location>
</feature>
<dbReference type="OrthoDB" id="5444697at2"/>
<proteinExistence type="predicted"/>
<organism evidence="2 3">
    <name type="scientific">Altericroceibacterium endophyticum</name>
    <dbReference type="NCBI Taxonomy" id="1808508"/>
    <lineage>
        <taxon>Bacteria</taxon>
        <taxon>Pseudomonadati</taxon>
        <taxon>Pseudomonadota</taxon>
        <taxon>Alphaproteobacteria</taxon>
        <taxon>Sphingomonadales</taxon>
        <taxon>Erythrobacteraceae</taxon>
        <taxon>Altericroceibacterium</taxon>
    </lineage>
</organism>
<feature type="transmembrane region" description="Helical" evidence="1">
    <location>
        <begin position="191"/>
        <end position="210"/>
    </location>
</feature>
<evidence type="ECO:0000313" key="3">
    <source>
        <dbReference type="Proteomes" id="UP000438476"/>
    </source>
</evidence>
<dbReference type="Proteomes" id="UP000438476">
    <property type="component" value="Unassembled WGS sequence"/>
</dbReference>
<feature type="transmembrane region" description="Helical" evidence="1">
    <location>
        <begin position="345"/>
        <end position="367"/>
    </location>
</feature>
<dbReference type="PANTHER" id="PTHR37814:SF1">
    <property type="entry name" value="MEMBRANE PROTEIN"/>
    <property type="match status" value="1"/>
</dbReference>
<dbReference type="PANTHER" id="PTHR37814">
    <property type="entry name" value="CONSERVED MEMBRANE PROTEIN"/>
    <property type="match status" value="1"/>
</dbReference>
<keyword evidence="1" id="KW-0812">Transmembrane</keyword>
<evidence type="ECO:0000313" key="2">
    <source>
        <dbReference type="EMBL" id="MXO66743.1"/>
    </source>
</evidence>
<sequence>MSGTQAQQRGTWFQRFLLPAFAMKGVIIGGGYATGRELTEYFLSQGPVGGLLAMLVATILWSVVAALTFAFAHAVGAYDYRTFMDRLLGRGAIIFELCYVLFSVLLLAVFGAAAGEIGQSLFGLPNVVGTLALAALIAVIAGLGESAVEMMFKFISPILYAVYAIFLILAISRFGDRIAESFAAGIVGPQWPVLGATYGIYNIVTAIMILPVLRHITSRRNAVIAGAIAGPLAMAPALAFTVAMVAFYPIILNETLPSDFLLQRINSPAFRIVFQLMVMGALLESGVGVIHALNERAANLYARRHDAAMPHRWFRPVTTICVLAACMFVANAIGLVTLIASGYRLMALIFLLSFVLPLLTIGSARIFRRNAAPTSHDDMPRASLQPPR</sequence>
<accession>A0A6I4T9P9</accession>
<comment type="caution">
    <text evidence="2">The sequence shown here is derived from an EMBL/GenBank/DDBJ whole genome shotgun (WGS) entry which is preliminary data.</text>
</comment>
<dbReference type="InterPro" id="IPR038728">
    <property type="entry name" value="YkvI-like"/>
</dbReference>
<feature type="transmembrane region" description="Helical" evidence="1">
    <location>
        <begin position="222"/>
        <end position="252"/>
    </location>
</feature>
<name>A0A6I4T9P9_9SPHN</name>
<feature type="transmembrane region" description="Helical" evidence="1">
    <location>
        <begin position="150"/>
        <end position="171"/>
    </location>
</feature>
<feature type="transmembrane region" description="Helical" evidence="1">
    <location>
        <begin position="12"/>
        <end position="32"/>
    </location>
</feature>
<dbReference type="AlphaFoldDB" id="A0A6I4T9P9"/>
<keyword evidence="1" id="KW-1133">Transmembrane helix</keyword>
<dbReference type="EMBL" id="WTYT01000006">
    <property type="protein sequence ID" value="MXO66743.1"/>
    <property type="molecule type" value="Genomic_DNA"/>
</dbReference>
<reference evidence="2 3" key="1">
    <citation type="submission" date="2019-12" db="EMBL/GenBank/DDBJ databases">
        <title>Genomic-based taxomic classification of the family Erythrobacteraceae.</title>
        <authorList>
            <person name="Xu L."/>
        </authorList>
    </citation>
    <scope>NUCLEOTIDE SEQUENCE [LARGE SCALE GENOMIC DNA]</scope>
    <source>
        <strain evidence="2 3">LMG 29518</strain>
    </source>
</reference>
<gene>
    <name evidence="2" type="ORF">GRI91_13335</name>
</gene>
<evidence type="ECO:0008006" key="4">
    <source>
        <dbReference type="Google" id="ProtNLM"/>
    </source>
</evidence>
<feature type="transmembrane region" description="Helical" evidence="1">
    <location>
        <begin position="272"/>
        <end position="293"/>
    </location>
</feature>
<keyword evidence="1" id="KW-0472">Membrane</keyword>